<keyword evidence="4" id="KW-0812">Transmembrane</keyword>
<accession>A0ABP0PCJ8</accession>
<dbReference type="SUPFAM" id="SSF117281">
    <property type="entry name" value="Kelch motif"/>
    <property type="match status" value="1"/>
</dbReference>
<proteinExistence type="predicted"/>
<feature type="compositionally biased region" description="Basic and acidic residues" evidence="3">
    <location>
        <begin position="866"/>
        <end position="881"/>
    </location>
</feature>
<evidence type="ECO:0000259" key="5">
    <source>
        <dbReference type="PROSITE" id="PS50195"/>
    </source>
</evidence>
<dbReference type="Proteomes" id="UP001642484">
    <property type="component" value="Unassembled WGS sequence"/>
</dbReference>
<dbReference type="Pfam" id="PF01344">
    <property type="entry name" value="Kelch_1"/>
    <property type="match status" value="2"/>
</dbReference>
<feature type="compositionally biased region" description="Basic and acidic residues" evidence="3">
    <location>
        <begin position="892"/>
        <end position="927"/>
    </location>
</feature>
<evidence type="ECO:0000313" key="6">
    <source>
        <dbReference type="EMBL" id="CAK9073338.1"/>
    </source>
</evidence>
<feature type="domain" description="PX" evidence="5">
    <location>
        <begin position="10"/>
        <end position="132"/>
    </location>
</feature>
<keyword evidence="1" id="KW-0880">Kelch repeat</keyword>
<comment type="caution">
    <text evidence="6">The sequence shown here is derived from an EMBL/GenBank/DDBJ whole genome shotgun (WGS) entry which is preliminary data.</text>
</comment>
<reference evidence="6 7" key="1">
    <citation type="submission" date="2024-02" db="EMBL/GenBank/DDBJ databases">
        <authorList>
            <person name="Chen Y."/>
            <person name="Shah S."/>
            <person name="Dougan E. K."/>
            <person name="Thang M."/>
            <person name="Chan C."/>
        </authorList>
    </citation>
    <scope>NUCLEOTIDE SEQUENCE [LARGE SCALE GENOMIC DNA]</scope>
</reference>
<dbReference type="EMBL" id="CAXAMN010022873">
    <property type="protein sequence ID" value="CAK9073338.1"/>
    <property type="molecule type" value="Genomic_DNA"/>
</dbReference>
<evidence type="ECO:0000313" key="7">
    <source>
        <dbReference type="Proteomes" id="UP001642484"/>
    </source>
</evidence>
<evidence type="ECO:0000256" key="3">
    <source>
        <dbReference type="SAM" id="MobiDB-lite"/>
    </source>
</evidence>
<gene>
    <name evidence="6" type="ORF">CCMP2556_LOCUS36101</name>
</gene>
<keyword evidence="2" id="KW-0677">Repeat</keyword>
<dbReference type="PANTHER" id="PTHR45632:SF3">
    <property type="entry name" value="KELCH-LIKE PROTEIN 32"/>
    <property type="match status" value="1"/>
</dbReference>
<keyword evidence="7" id="KW-1185">Reference proteome</keyword>
<dbReference type="InterPro" id="IPR036871">
    <property type="entry name" value="PX_dom_sf"/>
</dbReference>
<dbReference type="InterPro" id="IPR006652">
    <property type="entry name" value="Kelch_1"/>
</dbReference>
<evidence type="ECO:0000256" key="1">
    <source>
        <dbReference type="ARBA" id="ARBA00022441"/>
    </source>
</evidence>
<sequence length="1012" mass="111778">MAASSGGYAAFDRESYRAEIVSIRQESTHVKYCIELRFGEERWQVDRRFRDLFQLHQLLRSSSLFADGTGRFPGLPSRRAYGLGKWIFGKEDDRFIAERQREFQQYLDALICLDPTLSHGALRLFLGLPALPSSISLERALDFHIPEVSWKTPSKVDLRLLRSLVNRTISPEMRARLAEIPLCVVELPGVSRQISQAVGFVGSRSFRAASRSVAQTIQQTLPGLLWCSKIYVLSAWNGRPEALSIFCPSSSRFEKVPLLKHLDPYYAVASRAGNLYVLMSGEDPVKAGIEWRSSFHCWQPAHGQWRRLPSRPGEETTRFALTAAGSAVYALGGIGRRGCSAATDRFDLHRARWEALPPLASPRCDAAAVAKGSVVFLLGGTDRLGEACADVESLDVWSKAWRTGPSLLGPRHSGTATSTSDCLVLFGGSAVARGHLLADAVSPPEPECLSHRWDFWAALPAPPRLARHGCAAAAVAGKVYVFGGYEAEMAHVDRYDTESLTWDTVDLPSELQGVCVATELFEGILAATGQASRCQTVRWEKRTCPRLWDAALSAVAARGNFGELEWTSQAVPKQFSGTSIASRSSDDAEQRYFIYRYVYEMGKILNADPTRIQVASLSNGSVVVNTVFKVVGTWNDIKSTDERSPWGLISLLKALQADTSSQLYQSPFFKFVDRAAMSEPIPVRQCSDGVYRVFCPYNGGIMSTGEALGILFLGIAIVPVALSCLCCTFWHIDMDKSSSMDVEDVLEKMQHDPSQVDAKLQIEYACSWLEGRFMGEDWQKQRQIIASVLLNTPQVGCKDKRLSGFTEKSRRGGHGVLEGQIEVPFWTGRLEGMSKAEGRRSQVSLREIAWSFAVSTQEASRILQRARTDGDGPTGSDREARTGAVQAGPSPDSRRLDYVISRTTDDARGPTREFRLSGDGEDERRAEPTSSAAPCREIFALRKASVRSEDAIAMQWHAELESCWEALKAPRSPAVLDEVEEAEGRGQLSLRGPKRATVVDLEEDGPECFLLD</sequence>
<keyword evidence="4" id="KW-1133">Transmembrane helix</keyword>
<evidence type="ECO:0000256" key="4">
    <source>
        <dbReference type="SAM" id="Phobius"/>
    </source>
</evidence>
<feature type="region of interest" description="Disordered" evidence="3">
    <location>
        <begin position="865"/>
        <end position="931"/>
    </location>
</feature>
<dbReference type="SMART" id="SM00612">
    <property type="entry name" value="Kelch"/>
    <property type="match status" value="3"/>
</dbReference>
<dbReference type="PANTHER" id="PTHR45632">
    <property type="entry name" value="LD33804P"/>
    <property type="match status" value="1"/>
</dbReference>
<name>A0ABP0PCJ8_9DINO</name>
<organism evidence="6 7">
    <name type="scientific">Durusdinium trenchii</name>
    <dbReference type="NCBI Taxonomy" id="1381693"/>
    <lineage>
        <taxon>Eukaryota</taxon>
        <taxon>Sar</taxon>
        <taxon>Alveolata</taxon>
        <taxon>Dinophyceae</taxon>
        <taxon>Suessiales</taxon>
        <taxon>Symbiodiniaceae</taxon>
        <taxon>Durusdinium</taxon>
    </lineage>
</organism>
<dbReference type="PROSITE" id="PS50195">
    <property type="entry name" value="PX"/>
    <property type="match status" value="1"/>
</dbReference>
<dbReference type="Pfam" id="PF00787">
    <property type="entry name" value="PX"/>
    <property type="match status" value="1"/>
</dbReference>
<evidence type="ECO:0000256" key="2">
    <source>
        <dbReference type="ARBA" id="ARBA00022737"/>
    </source>
</evidence>
<dbReference type="Gene3D" id="3.30.1520.10">
    <property type="entry name" value="Phox-like domain"/>
    <property type="match status" value="1"/>
</dbReference>
<dbReference type="InterPro" id="IPR001683">
    <property type="entry name" value="PX_dom"/>
</dbReference>
<protein>
    <recommendedName>
        <fullName evidence="5">PX domain-containing protein</fullName>
    </recommendedName>
</protein>
<dbReference type="Gene3D" id="2.120.10.80">
    <property type="entry name" value="Kelch-type beta propeller"/>
    <property type="match status" value="1"/>
</dbReference>
<dbReference type="SUPFAM" id="SSF64268">
    <property type="entry name" value="PX domain"/>
    <property type="match status" value="1"/>
</dbReference>
<feature type="transmembrane region" description="Helical" evidence="4">
    <location>
        <begin position="707"/>
        <end position="730"/>
    </location>
</feature>
<dbReference type="SMART" id="SM00312">
    <property type="entry name" value="PX"/>
    <property type="match status" value="1"/>
</dbReference>
<dbReference type="InterPro" id="IPR015915">
    <property type="entry name" value="Kelch-typ_b-propeller"/>
</dbReference>
<dbReference type="CDD" id="cd06093">
    <property type="entry name" value="PX_domain"/>
    <property type="match status" value="1"/>
</dbReference>
<keyword evidence="4" id="KW-0472">Membrane</keyword>